<dbReference type="EMBL" id="JBHUON010000023">
    <property type="protein sequence ID" value="MFD2866257.1"/>
    <property type="molecule type" value="Genomic_DNA"/>
</dbReference>
<dbReference type="GO" id="GO:0016787">
    <property type="term" value="F:hydrolase activity"/>
    <property type="evidence" value="ECO:0007669"/>
    <property type="project" value="UniProtKB-KW"/>
</dbReference>
<accession>A0ABW5XSP0</accession>
<dbReference type="PANTHER" id="PTHR43784">
    <property type="entry name" value="GDSL-LIKE LIPASE/ACYLHYDROLASE, PUTATIVE (AFU_ORTHOLOGUE AFUA_2G00820)-RELATED"/>
    <property type="match status" value="1"/>
</dbReference>
<dbReference type="Proteomes" id="UP001597601">
    <property type="component" value="Unassembled WGS sequence"/>
</dbReference>
<dbReference type="SUPFAM" id="SSF52266">
    <property type="entry name" value="SGNH hydrolase"/>
    <property type="match status" value="1"/>
</dbReference>
<dbReference type="InterPro" id="IPR013830">
    <property type="entry name" value="SGNH_hydro"/>
</dbReference>
<dbReference type="Pfam" id="PF13472">
    <property type="entry name" value="Lipase_GDSL_2"/>
    <property type="match status" value="1"/>
</dbReference>
<comment type="caution">
    <text evidence="2">The sequence shown here is derived from an EMBL/GenBank/DDBJ whole genome shotgun (WGS) entry which is preliminary data.</text>
</comment>
<name>A0ABW5XSP0_9SPHI</name>
<dbReference type="InterPro" id="IPR036514">
    <property type="entry name" value="SGNH_hydro_sf"/>
</dbReference>
<gene>
    <name evidence="2" type="ORF">ACFSYC_16290</name>
</gene>
<dbReference type="CDD" id="cd00229">
    <property type="entry name" value="SGNH_hydrolase"/>
    <property type="match status" value="1"/>
</dbReference>
<sequence length="220" mass="24117">MDPAPSVPIGVKETSTIVILGSSTAQGFGASSPDSSWAKKLEVFMNKKSKSNFVNLAYGGFTTYHVLPSGCTAPEKIQPDTARNITKALSYKPTLVIISLPNNDVANNYTNKEIVENFGKLTHILDSSKIQYIVFSTQPRDFTTLEQRRQITTLNDTLKAVYGYHFNDFLAALSDTDYFIKPEVAYGDAVHINNAGHTIIFNAISKHALLTNSCKCSVSN</sequence>
<evidence type="ECO:0000259" key="1">
    <source>
        <dbReference type="Pfam" id="PF13472"/>
    </source>
</evidence>
<dbReference type="Gene3D" id="3.40.50.1110">
    <property type="entry name" value="SGNH hydrolase"/>
    <property type="match status" value="1"/>
</dbReference>
<dbReference type="InterPro" id="IPR053140">
    <property type="entry name" value="GDSL_Rv0518-like"/>
</dbReference>
<dbReference type="RefSeq" id="WP_377129725.1">
    <property type="nucleotide sequence ID" value="NZ_JBHUON010000023.1"/>
</dbReference>
<keyword evidence="2" id="KW-0378">Hydrolase</keyword>
<organism evidence="2 3">
    <name type="scientific">Mucilaginibacter antarcticus</name>
    <dbReference type="NCBI Taxonomy" id="1855725"/>
    <lineage>
        <taxon>Bacteria</taxon>
        <taxon>Pseudomonadati</taxon>
        <taxon>Bacteroidota</taxon>
        <taxon>Sphingobacteriia</taxon>
        <taxon>Sphingobacteriales</taxon>
        <taxon>Sphingobacteriaceae</taxon>
        <taxon>Mucilaginibacter</taxon>
    </lineage>
</organism>
<evidence type="ECO:0000313" key="2">
    <source>
        <dbReference type="EMBL" id="MFD2866257.1"/>
    </source>
</evidence>
<protein>
    <submittedName>
        <fullName evidence="2">SGNH/GDSL hydrolase family protein</fullName>
    </submittedName>
</protein>
<proteinExistence type="predicted"/>
<reference evidence="3" key="1">
    <citation type="journal article" date="2019" name="Int. J. Syst. Evol. Microbiol.">
        <title>The Global Catalogue of Microorganisms (GCM) 10K type strain sequencing project: providing services to taxonomists for standard genome sequencing and annotation.</title>
        <authorList>
            <consortium name="The Broad Institute Genomics Platform"/>
            <consortium name="The Broad Institute Genome Sequencing Center for Infectious Disease"/>
            <person name="Wu L."/>
            <person name="Ma J."/>
        </authorList>
    </citation>
    <scope>NUCLEOTIDE SEQUENCE [LARGE SCALE GENOMIC DNA]</scope>
    <source>
        <strain evidence="3">KCTC 52232</strain>
    </source>
</reference>
<dbReference type="PANTHER" id="PTHR43784:SF2">
    <property type="entry name" value="GDSL-LIKE LIPASE_ACYLHYDROLASE, PUTATIVE (AFU_ORTHOLOGUE AFUA_2G00820)-RELATED"/>
    <property type="match status" value="1"/>
</dbReference>
<evidence type="ECO:0000313" key="3">
    <source>
        <dbReference type="Proteomes" id="UP001597601"/>
    </source>
</evidence>
<keyword evidence="3" id="KW-1185">Reference proteome</keyword>
<feature type="domain" description="SGNH hydrolase-type esterase" evidence="1">
    <location>
        <begin position="20"/>
        <end position="198"/>
    </location>
</feature>